<accession>A0ABS6Z2M8</accession>
<dbReference type="RefSeq" id="WP_219665420.1">
    <property type="nucleotide sequence ID" value="NZ_WTFF01000024.1"/>
</dbReference>
<reference evidence="6 7" key="1">
    <citation type="submission" date="2019-12" db="EMBL/GenBank/DDBJ databases">
        <title>Genome sequence of Streptomyces bambusae.</title>
        <authorList>
            <person name="Bansal K."/>
            <person name="Choksket S."/>
            <person name="Korpole S."/>
            <person name="Patil P.B."/>
        </authorList>
    </citation>
    <scope>NUCLEOTIDE SEQUENCE [LARGE SCALE GENOMIC DNA]</scope>
    <source>
        <strain evidence="6 7">SK60</strain>
    </source>
</reference>
<dbReference type="Gene3D" id="3.40.630.30">
    <property type="match status" value="1"/>
</dbReference>
<evidence type="ECO:0000313" key="6">
    <source>
        <dbReference type="EMBL" id="MBW5481503.1"/>
    </source>
</evidence>
<evidence type="ECO:0000256" key="3">
    <source>
        <dbReference type="ARBA" id="ARBA00020586"/>
    </source>
</evidence>
<dbReference type="InterPro" id="IPR016181">
    <property type="entry name" value="Acyl_CoA_acyltransferase"/>
</dbReference>
<dbReference type="Pfam" id="PF13523">
    <property type="entry name" value="Acetyltransf_8"/>
    <property type="match status" value="1"/>
</dbReference>
<dbReference type="PANTHER" id="PTHR31438:SF1">
    <property type="entry name" value="LYSINE N-ACYLTRANSFERASE C17G9.06C-RELATED"/>
    <property type="match status" value="1"/>
</dbReference>
<evidence type="ECO:0000313" key="7">
    <source>
        <dbReference type="Proteomes" id="UP000812013"/>
    </source>
</evidence>
<name>A0ABS6Z2M8_9ACTN</name>
<comment type="caution">
    <text evidence="6">The sequence shown here is derived from an EMBL/GenBank/DDBJ whole genome shotgun (WGS) entry which is preliminary data.</text>
</comment>
<dbReference type="SUPFAM" id="SSF55729">
    <property type="entry name" value="Acyl-CoA N-acyltransferases (Nat)"/>
    <property type="match status" value="1"/>
</dbReference>
<dbReference type="SMART" id="SM01006">
    <property type="entry name" value="AlcB"/>
    <property type="match status" value="1"/>
</dbReference>
<dbReference type="Proteomes" id="UP000812013">
    <property type="component" value="Unassembled WGS sequence"/>
</dbReference>
<comment type="pathway">
    <text evidence="2">Siderophore biosynthesis; mycobactin biosynthesis.</text>
</comment>
<dbReference type="InterPro" id="IPR019432">
    <property type="entry name" value="Acyltransferase_MbtK/IucB-like"/>
</dbReference>
<protein>
    <recommendedName>
        <fullName evidence="3">Lysine N-acyltransferase MbtK</fullName>
    </recommendedName>
    <alternativeName>
        <fullName evidence="4">Mycobactin synthase protein K</fullName>
    </alternativeName>
</protein>
<evidence type="ECO:0000256" key="4">
    <source>
        <dbReference type="ARBA" id="ARBA00031122"/>
    </source>
</evidence>
<sequence length="199" mass="21843">MSTTEILYSRRDDVLGTFAIRPLNPFEDAELLHGWVTHPKATFWMMQDASLPDVERAYAQIAAAEHHHAYLGLHDGRPAFLMETYDPGELELVGLYDAEPGDVGMHFLVAPTGTPLSGFTRAVITTVMASLFEDPATRRVVVEPDVRNTAVHALNEAVGFVPEREVRKPEKTALLSFCTRDRFEAATGVFAAGSAEVSA</sequence>
<evidence type="ECO:0000256" key="1">
    <source>
        <dbReference type="ARBA" id="ARBA00003818"/>
    </source>
</evidence>
<keyword evidence="7" id="KW-1185">Reference proteome</keyword>
<dbReference type="EMBL" id="WTFF01000024">
    <property type="protein sequence ID" value="MBW5481503.1"/>
    <property type="molecule type" value="Genomic_DNA"/>
</dbReference>
<evidence type="ECO:0000259" key="5">
    <source>
        <dbReference type="SMART" id="SM01006"/>
    </source>
</evidence>
<comment type="function">
    <text evidence="1">Acyltransferase required for the direct transfer of medium- to long-chain fatty acyl moieties from a carrier protein (MbtL) on to the epsilon-amino group of lysine residue in the mycobactin core.</text>
</comment>
<proteinExistence type="predicted"/>
<feature type="domain" description="Acyltransferase MbtK/IucB-like conserved" evidence="5">
    <location>
        <begin position="21"/>
        <end position="68"/>
    </location>
</feature>
<dbReference type="PANTHER" id="PTHR31438">
    <property type="entry name" value="LYSINE N-ACYLTRANSFERASE C17G9.06C-RELATED"/>
    <property type="match status" value="1"/>
</dbReference>
<organism evidence="6 7">
    <name type="scientific">Streptomyces bambusae</name>
    <dbReference type="NCBI Taxonomy" id="1550616"/>
    <lineage>
        <taxon>Bacteria</taxon>
        <taxon>Bacillati</taxon>
        <taxon>Actinomycetota</taxon>
        <taxon>Actinomycetes</taxon>
        <taxon>Kitasatosporales</taxon>
        <taxon>Streptomycetaceae</taxon>
        <taxon>Streptomyces</taxon>
    </lineage>
</organism>
<evidence type="ECO:0000256" key="2">
    <source>
        <dbReference type="ARBA" id="ARBA00005102"/>
    </source>
</evidence>
<gene>
    <name evidence="6" type="ORF">GPJ59_06290</name>
</gene>